<evidence type="ECO:0000256" key="2">
    <source>
        <dbReference type="ARBA" id="ARBA00023015"/>
    </source>
</evidence>
<comment type="caution">
    <text evidence="5">The sequence shown here is derived from an EMBL/GenBank/DDBJ whole genome shotgun (WGS) entry which is preliminary data.</text>
</comment>
<dbReference type="AlphaFoldDB" id="A0A498IDI4"/>
<proteinExistence type="predicted"/>
<dbReference type="SUPFAM" id="SSF140718">
    <property type="entry name" value="Mediator hinge subcomplex-like"/>
    <property type="match status" value="1"/>
</dbReference>
<evidence type="ECO:0000313" key="5">
    <source>
        <dbReference type="EMBL" id="RXH80077.1"/>
    </source>
</evidence>
<dbReference type="GO" id="GO:0016592">
    <property type="term" value="C:mediator complex"/>
    <property type="evidence" value="ECO:0007669"/>
    <property type="project" value="InterPro"/>
</dbReference>
<gene>
    <name evidence="5" type="ORF">DVH24_041224</name>
</gene>
<dbReference type="InterPro" id="IPR037212">
    <property type="entry name" value="Med7/Med21-like"/>
</dbReference>
<keyword evidence="2" id="KW-0805">Transcription regulation</keyword>
<dbReference type="Proteomes" id="UP000290289">
    <property type="component" value="Chromosome 13"/>
</dbReference>
<protein>
    <recommendedName>
        <fullName evidence="7">Mediator of RNA polymerase II transcription subunit 21</fullName>
    </recommendedName>
</protein>
<evidence type="ECO:0000256" key="1">
    <source>
        <dbReference type="ARBA" id="ARBA00004123"/>
    </source>
</evidence>
<keyword evidence="3" id="KW-0804">Transcription</keyword>
<evidence type="ECO:0000256" key="3">
    <source>
        <dbReference type="ARBA" id="ARBA00023163"/>
    </source>
</evidence>
<keyword evidence="6" id="KW-1185">Reference proteome</keyword>
<reference evidence="5 6" key="1">
    <citation type="submission" date="2018-10" db="EMBL/GenBank/DDBJ databases">
        <title>A high-quality apple genome assembly.</title>
        <authorList>
            <person name="Hu J."/>
        </authorList>
    </citation>
    <scope>NUCLEOTIDE SEQUENCE [LARGE SCALE GENOMIC DNA]</scope>
    <source>
        <strain evidence="6">cv. HFTH1</strain>
        <tissue evidence="5">Young leaf</tissue>
    </source>
</reference>
<accession>A0A498IDI4</accession>
<dbReference type="EMBL" id="RDQH01000339">
    <property type="protein sequence ID" value="RXH80077.1"/>
    <property type="molecule type" value="Genomic_DNA"/>
</dbReference>
<evidence type="ECO:0008006" key="7">
    <source>
        <dbReference type="Google" id="ProtNLM"/>
    </source>
</evidence>
<evidence type="ECO:0000256" key="4">
    <source>
        <dbReference type="ARBA" id="ARBA00023242"/>
    </source>
</evidence>
<name>A0A498IDI4_MALDO</name>
<sequence>MATSCVLGTNTKVMDSISQLQEKVNTIATIAFTTIGTLQWDAPESPPITQKPDPYWLRISIPIRTQL</sequence>
<organism evidence="5 6">
    <name type="scientific">Malus domestica</name>
    <name type="common">Apple</name>
    <name type="synonym">Pyrus malus</name>
    <dbReference type="NCBI Taxonomy" id="3750"/>
    <lineage>
        <taxon>Eukaryota</taxon>
        <taxon>Viridiplantae</taxon>
        <taxon>Streptophyta</taxon>
        <taxon>Embryophyta</taxon>
        <taxon>Tracheophyta</taxon>
        <taxon>Spermatophyta</taxon>
        <taxon>Magnoliopsida</taxon>
        <taxon>eudicotyledons</taxon>
        <taxon>Gunneridae</taxon>
        <taxon>Pentapetalae</taxon>
        <taxon>rosids</taxon>
        <taxon>fabids</taxon>
        <taxon>Rosales</taxon>
        <taxon>Rosaceae</taxon>
        <taxon>Amygdaloideae</taxon>
        <taxon>Maleae</taxon>
        <taxon>Malus</taxon>
    </lineage>
</organism>
<comment type="subcellular location">
    <subcellularLocation>
        <location evidence="1">Nucleus</location>
    </subcellularLocation>
</comment>
<evidence type="ECO:0000313" key="6">
    <source>
        <dbReference type="Proteomes" id="UP000290289"/>
    </source>
</evidence>
<keyword evidence="4" id="KW-0539">Nucleus</keyword>